<proteinExistence type="predicted"/>
<protein>
    <submittedName>
        <fullName evidence="3">Unnamed protein product</fullName>
    </submittedName>
</protein>
<sequence>MAAWQRFDGLKQAGREWNVELDSFLRERDLVLLREDPCVYRHASKDLIVLVYVDNILVGYDKVEDMQELMSALHTKYDIKDLGELSWFLGMRITRDLDNGVLLIDQEQYARELCHRFAVESYRDVATPMDQSTTLYPAVEGEELAHHMPYRQAVGALMYLSRVSRPDISFAVNQAAAHSNRPSIRHWRTTASLGLCCSLVVQAPISCDKIVYCGQVHRRGHGSRRFALDGDVPALADRRSANQGPSDESLHDTKNQDGDDFKCSEKSVDIASIP</sequence>
<evidence type="ECO:0000256" key="1">
    <source>
        <dbReference type="SAM" id="MobiDB-lite"/>
    </source>
</evidence>
<evidence type="ECO:0000313" key="3">
    <source>
        <dbReference type="EMBL" id="GMF33407.1"/>
    </source>
</evidence>
<dbReference type="Pfam" id="PF07727">
    <property type="entry name" value="RVT_2"/>
    <property type="match status" value="1"/>
</dbReference>
<evidence type="ECO:0000259" key="2">
    <source>
        <dbReference type="Pfam" id="PF07727"/>
    </source>
</evidence>
<evidence type="ECO:0000313" key="4">
    <source>
        <dbReference type="Proteomes" id="UP001165083"/>
    </source>
</evidence>
<organism evidence="3 4">
    <name type="scientific">Phytophthora lilii</name>
    <dbReference type="NCBI Taxonomy" id="2077276"/>
    <lineage>
        <taxon>Eukaryota</taxon>
        <taxon>Sar</taxon>
        <taxon>Stramenopiles</taxon>
        <taxon>Oomycota</taxon>
        <taxon>Peronosporomycetes</taxon>
        <taxon>Peronosporales</taxon>
        <taxon>Peronosporaceae</taxon>
        <taxon>Phytophthora</taxon>
    </lineage>
</organism>
<keyword evidence="4" id="KW-1185">Reference proteome</keyword>
<dbReference type="OrthoDB" id="413361at2759"/>
<gene>
    <name evidence="3" type="ORF">Plil01_001423200</name>
</gene>
<accession>A0A9W7CP68</accession>
<dbReference type="Proteomes" id="UP001165083">
    <property type="component" value="Unassembled WGS sequence"/>
</dbReference>
<dbReference type="EMBL" id="BSXW01001075">
    <property type="protein sequence ID" value="GMF33407.1"/>
    <property type="molecule type" value="Genomic_DNA"/>
</dbReference>
<feature type="compositionally biased region" description="Basic and acidic residues" evidence="1">
    <location>
        <begin position="248"/>
        <end position="268"/>
    </location>
</feature>
<feature type="region of interest" description="Disordered" evidence="1">
    <location>
        <begin position="235"/>
        <end position="274"/>
    </location>
</feature>
<name>A0A9W7CP68_9STRA</name>
<comment type="caution">
    <text evidence="3">The sequence shown here is derived from an EMBL/GenBank/DDBJ whole genome shotgun (WGS) entry which is preliminary data.</text>
</comment>
<reference evidence="3" key="1">
    <citation type="submission" date="2023-04" db="EMBL/GenBank/DDBJ databases">
        <title>Phytophthora lilii NBRC 32176.</title>
        <authorList>
            <person name="Ichikawa N."/>
            <person name="Sato H."/>
            <person name="Tonouchi N."/>
        </authorList>
    </citation>
    <scope>NUCLEOTIDE SEQUENCE</scope>
    <source>
        <strain evidence="3">NBRC 32176</strain>
    </source>
</reference>
<dbReference type="SUPFAM" id="SSF56672">
    <property type="entry name" value="DNA/RNA polymerases"/>
    <property type="match status" value="1"/>
</dbReference>
<feature type="domain" description="Reverse transcriptase Ty1/copia-type" evidence="2">
    <location>
        <begin position="9"/>
        <end position="129"/>
    </location>
</feature>
<dbReference type="InterPro" id="IPR013103">
    <property type="entry name" value="RVT_2"/>
</dbReference>
<dbReference type="AlphaFoldDB" id="A0A9W7CP68"/>
<dbReference type="InterPro" id="IPR043502">
    <property type="entry name" value="DNA/RNA_pol_sf"/>
</dbReference>